<dbReference type="Pfam" id="PF03095">
    <property type="entry name" value="PTPA"/>
    <property type="match status" value="1"/>
</dbReference>
<evidence type="ECO:0000256" key="7">
    <source>
        <dbReference type="ARBA" id="ARBA00023235"/>
    </source>
</evidence>
<dbReference type="GO" id="GO:0005634">
    <property type="term" value="C:nucleus"/>
    <property type="evidence" value="ECO:0007669"/>
    <property type="project" value="TreeGrafter"/>
</dbReference>
<comment type="similarity">
    <text evidence="4 8">Belongs to the PTPA-type PPIase family.</text>
</comment>
<dbReference type="InterPro" id="IPR029044">
    <property type="entry name" value="Nucleotide-diphossugar_trans"/>
</dbReference>
<comment type="caution">
    <text evidence="9">The sequence shown here is derived from an EMBL/GenBank/DDBJ whole genome shotgun (WGS) entry which is preliminary data.</text>
</comment>
<comment type="catalytic activity">
    <reaction evidence="1 8">
        <text>[protein]-peptidylproline (omega=180) = [protein]-peptidylproline (omega=0)</text>
        <dbReference type="Rhea" id="RHEA:16237"/>
        <dbReference type="Rhea" id="RHEA-COMP:10747"/>
        <dbReference type="Rhea" id="RHEA-COMP:10748"/>
        <dbReference type="ChEBI" id="CHEBI:83833"/>
        <dbReference type="ChEBI" id="CHEBI:83834"/>
        <dbReference type="EC" id="5.2.1.8"/>
    </reaction>
</comment>
<evidence type="ECO:0000256" key="6">
    <source>
        <dbReference type="ARBA" id="ARBA00023110"/>
    </source>
</evidence>
<name>A0A507CF31_9FUNG</name>
<dbReference type="InterPro" id="IPR037218">
    <property type="entry name" value="PTPA_sf"/>
</dbReference>
<evidence type="ECO:0000256" key="3">
    <source>
        <dbReference type="ARBA" id="ARBA00009003"/>
    </source>
</evidence>
<keyword evidence="6 8" id="KW-0697">Rotamase</keyword>
<dbReference type="FunFam" id="1.20.120.1150:FF:000002">
    <property type="entry name" value="Serine/threonine-protein phosphatase 2A activator"/>
    <property type="match status" value="1"/>
</dbReference>
<dbReference type="PANTHER" id="PTHR10012">
    <property type="entry name" value="SERINE/THREONINE-PROTEIN PHOSPHATASE 2A REGULATORY SUBUNIT B"/>
    <property type="match status" value="1"/>
</dbReference>
<dbReference type="GO" id="GO:0000159">
    <property type="term" value="C:protein phosphatase type 2A complex"/>
    <property type="evidence" value="ECO:0007669"/>
    <property type="project" value="TreeGrafter"/>
</dbReference>
<dbReference type="EC" id="5.2.1.8" evidence="8"/>
<dbReference type="GO" id="GO:0008160">
    <property type="term" value="F:protein tyrosine phosphatase activator activity"/>
    <property type="evidence" value="ECO:0007669"/>
    <property type="project" value="TreeGrafter"/>
</dbReference>
<keyword evidence="5 8" id="KW-0963">Cytoplasm</keyword>
<gene>
    <name evidence="9" type="ORF">SmJEL517_g01498</name>
</gene>
<organism evidence="9 10">
    <name type="scientific">Synchytrium microbalum</name>
    <dbReference type="NCBI Taxonomy" id="1806994"/>
    <lineage>
        <taxon>Eukaryota</taxon>
        <taxon>Fungi</taxon>
        <taxon>Fungi incertae sedis</taxon>
        <taxon>Chytridiomycota</taxon>
        <taxon>Chytridiomycota incertae sedis</taxon>
        <taxon>Chytridiomycetes</taxon>
        <taxon>Synchytriales</taxon>
        <taxon>Synchytriaceae</taxon>
        <taxon>Synchytrium</taxon>
    </lineage>
</organism>
<dbReference type="InterPro" id="IPR007577">
    <property type="entry name" value="GlycoTrfase_DXD_sugar-bd_CS"/>
</dbReference>
<dbReference type="RefSeq" id="XP_031026508.1">
    <property type="nucleotide sequence ID" value="XM_031167426.1"/>
</dbReference>
<evidence type="ECO:0000313" key="10">
    <source>
        <dbReference type="Proteomes" id="UP000319731"/>
    </source>
</evidence>
<dbReference type="GO" id="GO:0005737">
    <property type="term" value="C:cytoplasm"/>
    <property type="evidence" value="ECO:0007669"/>
    <property type="project" value="UniProtKB-SubCell"/>
</dbReference>
<keyword evidence="7 8" id="KW-0413">Isomerase</keyword>
<reference evidence="9 10" key="1">
    <citation type="journal article" date="2019" name="Sci. Rep.">
        <title>Comparative genomics of chytrid fungi reveal insights into the obligate biotrophic and pathogenic lifestyle of Synchytrium endobioticum.</title>
        <authorList>
            <person name="van de Vossenberg B.T.L.H."/>
            <person name="Warris S."/>
            <person name="Nguyen H.D.T."/>
            <person name="van Gent-Pelzer M.P.E."/>
            <person name="Joly D.L."/>
            <person name="van de Geest H.C."/>
            <person name="Bonants P.J.M."/>
            <person name="Smith D.S."/>
            <person name="Levesque C.A."/>
            <person name="van der Lee T.A.J."/>
        </authorList>
    </citation>
    <scope>NUCLEOTIDE SEQUENCE [LARGE SCALE GENOMIC DNA]</scope>
    <source>
        <strain evidence="9 10">JEL517</strain>
    </source>
</reference>
<protein>
    <recommendedName>
        <fullName evidence="8">Serine/threonine-protein phosphatase 2A activator</fullName>
        <ecNumber evidence="8">5.2.1.8</ecNumber>
    </recommendedName>
    <alternativeName>
        <fullName evidence="8">Phosphotyrosyl phosphatase activator</fullName>
    </alternativeName>
</protein>
<dbReference type="GO" id="GO:0007052">
    <property type="term" value="P:mitotic spindle organization"/>
    <property type="evidence" value="ECO:0007669"/>
    <property type="project" value="TreeGrafter"/>
</dbReference>
<dbReference type="SUPFAM" id="SSF140984">
    <property type="entry name" value="PTPA-like"/>
    <property type="match status" value="1"/>
</dbReference>
<comment type="function">
    <text evidence="8">PPIases accelerate the folding of proteins. It catalyzes the cis-trans isomerization of proline imidic peptide bonds in oligopeptides.</text>
</comment>
<dbReference type="Gene3D" id="1.20.120.1150">
    <property type="match status" value="1"/>
</dbReference>
<dbReference type="GeneID" id="42002723"/>
<dbReference type="PANTHER" id="PTHR10012:SF0">
    <property type="entry name" value="SERINE_THREONINE-PROTEIN PHOSPHATASE 2A ACTIVATOR"/>
    <property type="match status" value="1"/>
</dbReference>
<dbReference type="CDD" id="cd04087">
    <property type="entry name" value="PTPA"/>
    <property type="match status" value="1"/>
</dbReference>
<accession>A0A507CF31</accession>
<dbReference type="Proteomes" id="UP000319731">
    <property type="component" value="Unassembled WGS sequence"/>
</dbReference>
<dbReference type="OrthoDB" id="16120at2759"/>
<dbReference type="SUPFAM" id="SSF53448">
    <property type="entry name" value="Nucleotide-diphospho-sugar transferases"/>
    <property type="match status" value="1"/>
</dbReference>
<keyword evidence="10" id="KW-1185">Reference proteome</keyword>
<evidence type="ECO:0000256" key="4">
    <source>
        <dbReference type="ARBA" id="ARBA00011019"/>
    </source>
</evidence>
<dbReference type="STRING" id="1806994.A0A507CF31"/>
<dbReference type="AlphaFoldDB" id="A0A507CF31"/>
<dbReference type="InterPro" id="IPR004327">
    <property type="entry name" value="Phstyr_phstse_ac"/>
</dbReference>
<proteinExistence type="inferred from homology"/>
<comment type="similarity">
    <text evidence="3">Belongs to the glycosyltransferase 32 family.</text>
</comment>
<dbReference type="EMBL" id="QEAO01000005">
    <property type="protein sequence ID" value="TPX36195.1"/>
    <property type="molecule type" value="Genomic_DNA"/>
</dbReference>
<evidence type="ECO:0000256" key="8">
    <source>
        <dbReference type="RuleBase" id="RU361210"/>
    </source>
</evidence>
<dbReference type="Pfam" id="PF04488">
    <property type="entry name" value="Gly_transf_sug"/>
    <property type="match status" value="1"/>
</dbReference>
<evidence type="ECO:0000256" key="5">
    <source>
        <dbReference type="ARBA" id="ARBA00022490"/>
    </source>
</evidence>
<evidence type="ECO:0000313" key="9">
    <source>
        <dbReference type="EMBL" id="TPX36195.1"/>
    </source>
</evidence>
<dbReference type="GO" id="GO:0003755">
    <property type="term" value="F:peptidyl-prolyl cis-trans isomerase activity"/>
    <property type="evidence" value="ECO:0007669"/>
    <property type="project" value="UniProtKB-KW"/>
</dbReference>
<comment type="subcellular location">
    <subcellularLocation>
        <location evidence="2 8">Cytoplasm</location>
    </subcellularLocation>
</comment>
<dbReference type="InterPro" id="IPR043170">
    <property type="entry name" value="PTPA_C_lid"/>
</dbReference>
<sequence length="586" mass="67407">MDRSRSTNTNYGMMPMMPPSTSAPFQPPGTPIAMPKLPNNRRNQVHISIDHDYHAPSKRILDEQSMLNWHNSEAFARLVEFLQTLNLAVKSKKNSDQCLVSEATMKVIAVLKTVDQWTDEIPPLESPQRFGNKAFRTWIDRLEQNAHNLIDSILPETCKNAIPELLPYLTGAFGHGTRLDYGSGHELSFIALLCCLDLMDVFTPDDHQAIVTHIFVAYLEVVRKLQKVYVLEPAGSHGVWGLDDHQFIPYYWGSSQLIDHPRLKPKSVTQKEIVDMVAKDYMYFRCIQFINEVKNGPFHEHSPMLYDISGVPHWSKVNTGMLKMYIAEVLGKFPVVQHLTFGSLLPFVERFKTWSETCTLLHPDWEYRIWTDEENRQLVVDNAPWFVATYDAFPKNIMRVDSARYLYMYVYGGIYMDLDMECLKPMDPLCGAGKVLLPLLLYDMKFPMVIPNAWLASIPGHRFWITVLWNVMVFAHDATVDTDNPESVTGPIALYRAYNKWTDEKGDGTEGLVLLQPYLIFPFAWTTTNLVEKSVCWALQRNFSRSRCKEYVRVVEHGSYTISYWSHSWDLSAKDKEKLLGSKPAD</sequence>
<evidence type="ECO:0000256" key="2">
    <source>
        <dbReference type="ARBA" id="ARBA00004496"/>
    </source>
</evidence>
<evidence type="ECO:0000256" key="1">
    <source>
        <dbReference type="ARBA" id="ARBA00000971"/>
    </source>
</evidence>
<dbReference type="Gene3D" id="3.90.550.20">
    <property type="match status" value="1"/>
</dbReference>